<dbReference type="PANTHER" id="PTHR24305:SF166">
    <property type="entry name" value="CYTOCHROME P450 12A4, MITOCHONDRIAL-RELATED"/>
    <property type="match status" value="1"/>
</dbReference>
<name>A0AAD9Z026_9LECA</name>
<comment type="similarity">
    <text evidence="2 6">Belongs to the cytochrome P450 family.</text>
</comment>
<feature type="binding site" description="axial binding residue" evidence="5">
    <location>
        <position position="473"/>
    </location>
    <ligand>
        <name>heme</name>
        <dbReference type="ChEBI" id="CHEBI:30413"/>
    </ligand>
    <ligandPart>
        <name>Fe</name>
        <dbReference type="ChEBI" id="CHEBI:18248"/>
    </ligandPart>
</feature>
<organism evidence="7 8">
    <name type="scientific">Lepraria neglecta</name>
    <dbReference type="NCBI Taxonomy" id="209136"/>
    <lineage>
        <taxon>Eukaryota</taxon>
        <taxon>Fungi</taxon>
        <taxon>Dikarya</taxon>
        <taxon>Ascomycota</taxon>
        <taxon>Pezizomycotina</taxon>
        <taxon>Lecanoromycetes</taxon>
        <taxon>OSLEUM clade</taxon>
        <taxon>Lecanoromycetidae</taxon>
        <taxon>Lecanorales</taxon>
        <taxon>Lecanorineae</taxon>
        <taxon>Stereocaulaceae</taxon>
        <taxon>Lepraria</taxon>
    </lineage>
</organism>
<dbReference type="GO" id="GO:0005506">
    <property type="term" value="F:iron ion binding"/>
    <property type="evidence" value="ECO:0007669"/>
    <property type="project" value="InterPro"/>
</dbReference>
<dbReference type="PROSITE" id="PS00086">
    <property type="entry name" value="CYTOCHROME_P450"/>
    <property type="match status" value="1"/>
</dbReference>
<dbReference type="Pfam" id="PF00067">
    <property type="entry name" value="p450"/>
    <property type="match status" value="1"/>
</dbReference>
<dbReference type="InterPro" id="IPR036396">
    <property type="entry name" value="Cyt_P450_sf"/>
</dbReference>
<dbReference type="Gene3D" id="1.10.630.10">
    <property type="entry name" value="Cytochrome P450"/>
    <property type="match status" value="1"/>
</dbReference>
<reference evidence="7" key="1">
    <citation type="submission" date="2022-11" db="EMBL/GenBank/DDBJ databases">
        <title>Chromosomal genome sequence assembly and mating type (MAT) locus characterization of the leprose asexual lichenized fungus Lepraria neglecta (Nyl.) Erichsen.</title>
        <authorList>
            <person name="Allen J.L."/>
            <person name="Pfeffer B."/>
        </authorList>
    </citation>
    <scope>NUCLEOTIDE SEQUENCE</scope>
    <source>
        <strain evidence="7">Allen 5258</strain>
    </source>
</reference>
<keyword evidence="6" id="KW-0503">Monooxygenase</keyword>
<dbReference type="GO" id="GO:0004497">
    <property type="term" value="F:monooxygenase activity"/>
    <property type="evidence" value="ECO:0007669"/>
    <property type="project" value="UniProtKB-KW"/>
</dbReference>
<comment type="caution">
    <text evidence="7">The sequence shown here is derived from an EMBL/GenBank/DDBJ whole genome shotgun (WGS) entry which is preliminary data.</text>
</comment>
<evidence type="ECO:0008006" key="9">
    <source>
        <dbReference type="Google" id="ProtNLM"/>
    </source>
</evidence>
<keyword evidence="4 5" id="KW-0408">Iron</keyword>
<dbReference type="CDD" id="cd20615">
    <property type="entry name" value="CYP_GliC-like"/>
    <property type="match status" value="1"/>
</dbReference>
<dbReference type="AlphaFoldDB" id="A0AAD9Z026"/>
<keyword evidence="6" id="KW-0560">Oxidoreductase</keyword>
<evidence type="ECO:0000256" key="6">
    <source>
        <dbReference type="RuleBase" id="RU000461"/>
    </source>
</evidence>
<dbReference type="InterPro" id="IPR001128">
    <property type="entry name" value="Cyt_P450"/>
</dbReference>
<keyword evidence="3 5" id="KW-0479">Metal-binding</keyword>
<dbReference type="PRINTS" id="PR00463">
    <property type="entry name" value="EP450I"/>
</dbReference>
<dbReference type="SUPFAM" id="SSF48264">
    <property type="entry name" value="Cytochrome P450"/>
    <property type="match status" value="1"/>
</dbReference>
<comment type="cofactor">
    <cofactor evidence="1 5">
        <name>heme</name>
        <dbReference type="ChEBI" id="CHEBI:30413"/>
    </cofactor>
</comment>
<dbReference type="Proteomes" id="UP001276659">
    <property type="component" value="Unassembled WGS sequence"/>
</dbReference>
<sequence>MISFWYSTASQLSLVLFVLLAILSRKQLSKKATYLISRTLHIYLCYRYPIKHHEDKTSLPTSQYQWPNGQGDVAKFLEGDENSQIWAKKLGRTYRIWSGMKPEVVLTRPEHIKEVFKDSDKHYKAVNNNSGYLMSQILGQCVGLLSGNAWRNLRSVNEKAFSRSASTGYVSLIDDRVKSYFKELQGSKTLFQGLLDPAQDLKLLPFLVVAEVIYGKLSPELESKFRSIAPRREALFKHVISGGLARFPVSKYLPTKANRTLAEFRTEWHALNKMAYELAVSSGSNAPIISLYAAADKGDITHEQMYQTLDEMLYANLDVTLGGISWNVVFLAANQDAQSRLRAEVGAMREEAANSSNENSGDTSPSTAHKKFNAYLLSSSTFLAACVSESARLRPLAAFSVPQSAPTPRLIDGYVVPAGTSFVIDSYALNIRNPFWGEESETYRPDRFIEPRKGMSTEMRYNYWRFGFGPRQCMGKYVADLIIRMLLVELVEGFELELRKEDVAGKWERDRETWINHPEMLLKCEKRKLGSE</sequence>
<dbReference type="InterPro" id="IPR017972">
    <property type="entry name" value="Cyt_P450_CS"/>
</dbReference>
<proteinExistence type="inferred from homology"/>
<evidence type="ECO:0000256" key="1">
    <source>
        <dbReference type="ARBA" id="ARBA00001971"/>
    </source>
</evidence>
<keyword evidence="8" id="KW-1185">Reference proteome</keyword>
<gene>
    <name evidence="7" type="ORF">OEA41_004298</name>
</gene>
<evidence type="ECO:0000256" key="5">
    <source>
        <dbReference type="PIRSR" id="PIRSR602401-1"/>
    </source>
</evidence>
<dbReference type="InterPro" id="IPR050121">
    <property type="entry name" value="Cytochrome_P450_monoxygenase"/>
</dbReference>
<accession>A0AAD9Z026</accession>
<evidence type="ECO:0000256" key="3">
    <source>
        <dbReference type="ARBA" id="ARBA00022723"/>
    </source>
</evidence>
<dbReference type="EMBL" id="JASNWA010000010">
    <property type="protein sequence ID" value="KAK3167852.1"/>
    <property type="molecule type" value="Genomic_DNA"/>
</dbReference>
<evidence type="ECO:0000256" key="4">
    <source>
        <dbReference type="ARBA" id="ARBA00023004"/>
    </source>
</evidence>
<dbReference type="GO" id="GO:0016705">
    <property type="term" value="F:oxidoreductase activity, acting on paired donors, with incorporation or reduction of molecular oxygen"/>
    <property type="evidence" value="ECO:0007669"/>
    <property type="project" value="InterPro"/>
</dbReference>
<evidence type="ECO:0000256" key="2">
    <source>
        <dbReference type="ARBA" id="ARBA00010617"/>
    </source>
</evidence>
<protein>
    <recommendedName>
        <fullName evidence="9">Cytochrome P450</fullName>
    </recommendedName>
</protein>
<dbReference type="GO" id="GO:0020037">
    <property type="term" value="F:heme binding"/>
    <property type="evidence" value="ECO:0007669"/>
    <property type="project" value="InterPro"/>
</dbReference>
<evidence type="ECO:0000313" key="7">
    <source>
        <dbReference type="EMBL" id="KAK3167852.1"/>
    </source>
</evidence>
<dbReference type="PANTHER" id="PTHR24305">
    <property type="entry name" value="CYTOCHROME P450"/>
    <property type="match status" value="1"/>
</dbReference>
<keyword evidence="5 6" id="KW-0349">Heme</keyword>
<dbReference type="PRINTS" id="PR00385">
    <property type="entry name" value="P450"/>
</dbReference>
<evidence type="ECO:0000313" key="8">
    <source>
        <dbReference type="Proteomes" id="UP001276659"/>
    </source>
</evidence>
<dbReference type="InterPro" id="IPR002401">
    <property type="entry name" value="Cyt_P450_E_grp-I"/>
</dbReference>